<dbReference type="AlphaFoldDB" id="S9V9R1"/>
<evidence type="ECO:0000313" key="5">
    <source>
        <dbReference type="Proteomes" id="UP000015354"/>
    </source>
</evidence>
<evidence type="ECO:0000313" key="4">
    <source>
        <dbReference type="EMBL" id="EPY23711.1"/>
    </source>
</evidence>
<dbReference type="PANTHER" id="PTHR32083">
    <property type="entry name" value="CILIA AND FLAGELLA-ASSOCIATED PROTEIN 58-RELATED"/>
    <property type="match status" value="1"/>
</dbReference>
<dbReference type="EMBL" id="ATMH01007529">
    <property type="protein sequence ID" value="EPY23711.1"/>
    <property type="molecule type" value="Genomic_DNA"/>
</dbReference>
<keyword evidence="4" id="KW-0969">Cilium</keyword>
<keyword evidence="1 2" id="KW-0175">Coiled coil</keyword>
<feature type="compositionally biased region" description="Polar residues" evidence="3">
    <location>
        <begin position="1011"/>
        <end position="1022"/>
    </location>
</feature>
<feature type="coiled-coil region" evidence="2">
    <location>
        <begin position="257"/>
        <end position="291"/>
    </location>
</feature>
<name>S9V9R1_9TRYP</name>
<dbReference type="PANTHER" id="PTHR32083:SF34">
    <property type="entry name" value="COILED-COIL DOMAIN-CONTAINING PROTEIN 146"/>
    <property type="match status" value="1"/>
</dbReference>
<gene>
    <name evidence="4" type="ORF">STCU_07529</name>
</gene>
<dbReference type="Proteomes" id="UP000015354">
    <property type="component" value="Unassembled WGS sequence"/>
</dbReference>
<dbReference type="GO" id="GO:0005856">
    <property type="term" value="C:cytoskeleton"/>
    <property type="evidence" value="ECO:0007669"/>
    <property type="project" value="TreeGrafter"/>
</dbReference>
<evidence type="ECO:0000256" key="2">
    <source>
        <dbReference type="SAM" id="Coils"/>
    </source>
</evidence>
<sequence length="1036" mass="118193">MAEVDGANPFDGATDVSHSTAFLVLDSLVEEGQITEERADYLKERFKDLHLRVLSIYKRDNLLLKRARQLRTELDTERQHVQSKRDGAQRDDQEIQKLKSILIEGEKELTALQERESVLQVEALEYDRKKQNYVLEKEDAMAAEEARLQPRIRGLQEEINTMGEDMKQLVILYESLLEKQKETKKSEAACKDEILNFTSTLAHAKQLLHNVDREPDRVRKHIEIVMHSLIGAQKELASVEEHIVAQDETISKLELKQANRDGEVEKAKAALKKLQEEIETKRKTLATLNTSLEVEVETRQTFQERLTELERLVKATKISATQETDGVERIQREKEKAAREFGLTEQATDKILFEQQSLKEQLLLVGKDIDNVERSIVDTERRIVEAKKDVEVRTKKLLSEQSREKEFTAKANRVLEEIHEAEDMLEVKRKQEDVKRRELAAMATKHQNANRESSREAGRVVLARNEHRVKEMYFREITRRHEELENRLTALLELFHTVKRERGQKAAQIQAITQKMTEVAEKTKILENELEVLLRESALKEHELAKKQRQTHDLTQTCLLLRLEKSKQCKTLECSTEKEQAIKADVRRLNADVAMVEDTMTNLRHMYETAVEGRNQSGVQLIDRNDELALLVEKVKTQDLALHQGVALTSARSEEVRRLKIKLSDLQRELEICQKTLPKVQQMEEELARLNEEIDDERWKMEVVERDLTDPSNLQRYRHIETVLPLSVAIETTLNAAAAKASPTPGAADTAGDTNVSAATAAEAGATAAAADNAEEANKIMVGLGPSEEHIRLQARCQDLESRVNAINEKLREKELILAEVTELSERAGMQAEAGREHTLNLAKNVNQCQNGIRTKTRQIMATISELSLFQSSSIQLQQEVQHLEEIVAQAENRLAAGEAPFVEAEEEYEKEKDRDRRYAELIQKNREKLSNTTQGVKMTTAEPRPNAYIPDDELIAVPRPYGTFGAFKPTTLSLRYRTNTSIPKAVMSTAHPVASASRKEDTHSQRKTQQEAVSSGRSQIRLSERSETPPPKTHK</sequence>
<organism evidence="4 5">
    <name type="scientific">Strigomonas culicis</name>
    <dbReference type="NCBI Taxonomy" id="28005"/>
    <lineage>
        <taxon>Eukaryota</taxon>
        <taxon>Discoba</taxon>
        <taxon>Euglenozoa</taxon>
        <taxon>Kinetoplastea</taxon>
        <taxon>Metakinetoplastina</taxon>
        <taxon>Trypanosomatida</taxon>
        <taxon>Trypanosomatidae</taxon>
        <taxon>Strigomonadinae</taxon>
        <taxon>Strigomonas</taxon>
    </lineage>
</organism>
<accession>S9V9R1</accession>
<keyword evidence="4" id="KW-0282">Flagellum</keyword>
<protein>
    <submittedName>
        <fullName evidence="4">Coiled-coil protein required for normal flagellar motility</fullName>
    </submittedName>
</protein>
<keyword evidence="5" id="KW-1185">Reference proteome</keyword>
<reference evidence="4 5" key="1">
    <citation type="journal article" date="2013" name="PLoS ONE">
        <title>Predicting the Proteins of Angomonas deanei, Strigomonas culicis and Their Respective Endosymbionts Reveals New Aspects of the Trypanosomatidae Family.</title>
        <authorList>
            <person name="Motta M.C."/>
            <person name="Martins A.C."/>
            <person name="de Souza S.S."/>
            <person name="Catta-Preta C.M."/>
            <person name="Silva R."/>
            <person name="Klein C.C."/>
            <person name="de Almeida L.G."/>
            <person name="de Lima Cunha O."/>
            <person name="Ciapina L.P."/>
            <person name="Brocchi M."/>
            <person name="Colabardini A.C."/>
            <person name="de Araujo Lima B."/>
            <person name="Machado C.R."/>
            <person name="de Almeida Soares C.M."/>
            <person name="Probst C.M."/>
            <person name="de Menezes C.B."/>
            <person name="Thompson C.E."/>
            <person name="Bartholomeu D.C."/>
            <person name="Gradia D.F."/>
            <person name="Pavoni D.P."/>
            <person name="Grisard E.C."/>
            <person name="Fantinatti-Garboggini F."/>
            <person name="Marchini F.K."/>
            <person name="Rodrigues-Luiz G.F."/>
            <person name="Wagner G."/>
            <person name="Goldman G.H."/>
            <person name="Fietto J.L."/>
            <person name="Elias M.C."/>
            <person name="Goldman M.H."/>
            <person name="Sagot M.F."/>
            <person name="Pereira M."/>
            <person name="Stoco P.H."/>
            <person name="de Mendonca-Neto R.P."/>
            <person name="Teixeira S.M."/>
            <person name="Maciel T.E."/>
            <person name="de Oliveira Mendes T.A."/>
            <person name="Urmenyi T.P."/>
            <person name="de Souza W."/>
            <person name="Schenkman S."/>
            <person name="de Vasconcelos A.T."/>
        </authorList>
    </citation>
    <scope>NUCLEOTIDE SEQUENCE [LARGE SCALE GENOMIC DNA]</scope>
</reference>
<proteinExistence type="predicted"/>
<dbReference type="OrthoDB" id="10262929at2759"/>
<keyword evidence="4" id="KW-0966">Cell projection</keyword>
<feature type="region of interest" description="Disordered" evidence="3">
    <location>
        <begin position="986"/>
        <end position="1036"/>
    </location>
</feature>
<feature type="coiled-coil region" evidence="2">
    <location>
        <begin position="790"/>
        <end position="827"/>
    </location>
</feature>
<comment type="caution">
    <text evidence="4">The sequence shown here is derived from an EMBL/GenBank/DDBJ whole genome shotgun (WGS) entry which is preliminary data.</text>
</comment>
<feature type="coiled-coil region" evidence="2">
    <location>
        <begin position="474"/>
        <end position="550"/>
    </location>
</feature>
<evidence type="ECO:0000256" key="1">
    <source>
        <dbReference type="ARBA" id="ARBA00023054"/>
    </source>
</evidence>
<feature type="coiled-coil region" evidence="2">
    <location>
        <begin position="369"/>
        <end position="431"/>
    </location>
</feature>
<feature type="coiled-coil region" evidence="2">
    <location>
        <begin position="656"/>
        <end position="707"/>
    </location>
</feature>
<evidence type="ECO:0000256" key="3">
    <source>
        <dbReference type="SAM" id="MobiDB-lite"/>
    </source>
</evidence>